<evidence type="ECO:0000256" key="6">
    <source>
        <dbReference type="ARBA" id="ARBA00022989"/>
    </source>
</evidence>
<organism evidence="9 10">
    <name type="scientific">Clostridium beijerinckii</name>
    <name type="common">Clostridium MP</name>
    <dbReference type="NCBI Taxonomy" id="1520"/>
    <lineage>
        <taxon>Bacteria</taxon>
        <taxon>Bacillati</taxon>
        <taxon>Bacillota</taxon>
        <taxon>Clostridia</taxon>
        <taxon>Eubacteriales</taxon>
        <taxon>Clostridiaceae</taxon>
        <taxon>Clostridium</taxon>
    </lineage>
</organism>
<dbReference type="InterPro" id="IPR024989">
    <property type="entry name" value="MFS_assoc_dom"/>
</dbReference>
<keyword evidence="6" id="KW-1133">Transmembrane helix</keyword>
<reference evidence="10" key="1">
    <citation type="submission" date="2014-12" db="EMBL/GenBank/DDBJ databases">
        <title>Genome sequence of Clostridium beijerinckii strain 59B.</title>
        <authorList>
            <person name="Little G.T."/>
            <person name="Minton N.P."/>
        </authorList>
    </citation>
    <scope>NUCLEOTIDE SEQUENCE [LARGE SCALE GENOMIC DNA]</scope>
    <source>
        <strain evidence="10">59B</strain>
    </source>
</reference>
<dbReference type="GO" id="GO:0005886">
    <property type="term" value="C:plasma membrane"/>
    <property type="evidence" value="ECO:0007669"/>
    <property type="project" value="UniProtKB-SubCell"/>
</dbReference>
<keyword evidence="3" id="KW-1003">Cell membrane</keyword>
<evidence type="ECO:0000313" key="10">
    <source>
        <dbReference type="Proteomes" id="UP000031866"/>
    </source>
</evidence>
<evidence type="ECO:0000256" key="2">
    <source>
        <dbReference type="ARBA" id="ARBA00022448"/>
    </source>
</evidence>
<keyword evidence="7" id="KW-0472">Membrane</keyword>
<dbReference type="Proteomes" id="UP000031866">
    <property type="component" value="Chromosome"/>
</dbReference>
<keyword evidence="5" id="KW-0812">Transmembrane</keyword>
<dbReference type="PANTHER" id="PTHR23522">
    <property type="entry name" value="BLL5896 PROTEIN"/>
    <property type="match status" value="1"/>
</dbReference>
<dbReference type="RefSeq" id="WP_041900109.1">
    <property type="nucleotide sequence ID" value="NZ_CP010086.2"/>
</dbReference>
<dbReference type="EMBL" id="CP010086">
    <property type="protein sequence ID" value="AJH01643.1"/>
    <property type="molecule type" value="Genomic_DNA"/>
</dbReference>
<dbReference type="STRING" id="1520.LF65_05117"/>
<dbReference type="PANTHER" id="PTHR23522:SF10">
    <property type="entry name" value="3-PHENYLPROPIONIC ACID TRANSPORTER-RELATED"/>
    <property type="match status" value="1"/>
</dbReference>
<dbReference type="KEGG" id="cbei:LF65_05117"/>
<dbReference type="Pfam" id="PF12832">
    <property type="entry name" value="MFS_1_like"/>
    <property type="match status" value="1"/>
</dbReference>
<evidence type="ECO:0000256" key="3">
    <source>
        <dbReference type="ARBA" id="ARBA00022475"/>
    </source>
</evidence>
<gene>
    <name evidence="9" type="ORF">LF65_05117</name>
</gene>
<evidence type="ECO:0000256" key="5">
    <source>
        <dbReference type="ARBA" id="ARBA00022692"/>
    </source>
</evidence>
<evidence type="ECO:0000256" key="7">
    <source>
        <dbReference type="ARBA" id="ARBA00023136"/>
    </source>
</evidence>
<name>A0A0B5QUG9_CLOBE</name>
<dbReference type="GO" id="GO:0015528">
    <property type="term" value="F:lactose:proton symporter activity"/>
    <property type="evidence" value="ECO:0007669"/>
    <property type="project" value="TreeGrafter"/>
</dbReference>
<dbReference type="InterPro" id="IPR036259">
    <property type="entry name" value="MFS_trans_sf"/>
</dbReference>
<comment type="subcellular location">
    <subcellularLocation>
        <location evidence="1">Cell inner membrane</location>
        <topology evidence="1">Multi-pass membrane protein</topology>
    </subcellularLocation>
</comment>
<accession>A0A0B5QUG9</accession>
<evidence type="ECO:0000259" key="8">
    <source>
        <dbReference type="Pfam" id="PF12832"/>
    </source>
</evidence>
<sequence length="388" mass="43468">MKSKEKFYYSLTTYINYGVTSIVTTFYVPYLNQVVGLSLSQVGTVVSIGALFAILSQQFLVSKFSMRKNKKRFIIIHLCALIGMIVFLMSVNKTIIYFYAALYGIIVQTIGNVYEVYVEEIAVRKNVEYSEIRKWGSIGFGCVVLLSGTIILKYGFKTMHIIGIIMSCIVILLIAMKFKNIEADGNPNRGKLIAVFKNKNSVILGIINILIIGTYTAIEFAYSTYLIEITGNADLANSIYSKSIFSRVCVEFISFMLVGKYLKDKKPKKYLIIAFLIGTTRILLFSTGSIPLVVLGDQLHGLMYGCYLTFLFKYIREVVDDELVAGTYSFVSVLGSAGANFVYPHMFSTIQRNFGYTAMYLVGFSIMVISLLVSIKILPNGKQSIKQL</sequence>
<dbReference type="Gene3D" id="1.20.1250.20">
    <property type="entry name" value="MFS general substrate transporter like domains"/>
    <property type="match status" value="2"/>
</dbReference>
<evidence type="ECO:0000256" key="1">
    <source>
        <dbReference type="ARBA" id="ARBA00004429"/>
    </source>
</evidence>
<proteinExistence type="predicted"/>
<dbReference type="GO" id="GO:0030395">
    <property type="term" value="F:lactose binding"/>
    <property type="evidence" value="ECO:0007669"/>
    <property type="project" value="TreeGrafter"/>
</dbReference>
<dbReference type="SUPFAM" id="SSF103473">
    <property type="entry name" value="MFS general substrate transporter"/>
    <property type="match status" value="1"/>
</dbReference>
<feature type="domain" description="Major facilitator superfamily associated" evidence="8">
    <location>
        <begin position="10"/>
        <end position="335"/>
    </location>
</feature>
<keyword evidence="4" id="KW-0997">Cell inner membrane</keyword>
<keyword evidence="2" id="KW-0813">Transport</keyword>
<evidence type="ECO:0000313" key="9">
    <source>
        <dbReference type="EMBL" id="AJH01643.1"/>
    </source>
</evidence>
<protein>
    <submittedName>
        <fullName evidence="9">MFS transporter</fullName>
    </submittedName>
</protein>
<dbReference type="AlphaFoldDB" id="A0A0B5QUG9"/>
<evidence type="ECO:0000256" key="4">
    <source>
        <dbReference type="ARBA" id="ARBA00022519"/>
    </source>
</evidence>
<dbReference type="OrthoDB" id="1650886at2"/>